<dbReference type="InterPro" id="IPR000571">
    <property type="entry name" value="Znf_CCCH"/>
</dbReference>
<dbReference type="InterPro" id="IPR005062">
    <property type="entry name" value="SAC3/GANP/THP3_conserved"/>
</dbReference>
<keyword evidence="7" id="KW-1185">Reference proteome</keyword>
<comment type="caution">
    <text evidence="6">The sequence shown here is derived from an EMBL/GenBank/DDBJ whole genome shotgun (WGS) entry which is preliminary data.</text>
</comment>
<proteinExistence type="predicted"/>
<evidence type="ECO:0000256" key="4">
    <source>
        <dbReference type="PROSITE-ProRule" id="PRU00723"/>
    </source>
</evidence>
<dbReference type="Pfam" id="PF03399">
    <property type="entry name" value="SAC3_GANP"/>
    <property type="match status" value="1"/>
</dbReference>
<evidence type="ECO:0000313" key="7">
    <source>
        <dbReference type="Proteomes" id="UP000693970"/>
    </source>
</evidence>
<dbReference type="PROSITE" id="PS50103">
    <property type="entry name" value="ZF_C3H1"/>
    <property type="match status" value="1"/>
</dbReference>
<accession>A0A9K3PJ95</accession>
<dbReference type="SMART" id="SM00356">
    <property type="entry name" value="ZnF_C3H1"/>
    <property type="match status" value="1"/>
</dbReference>
<evidence type="ECO:0000313" key="6">
    <source>
        <dbReference type="EMBL" id="KAG7349797.1"/>
    </source>
</evidence>
<keyword evidence="2 4" id="KW-0863">Zinc-finger</keyword>
<dbReference type="Proteomes" id="UP000693970">
    <property type="component" value="Unassembled WGS sequence"/>
</dbReference>
<dbReference type="GO" id="GO:0008270">
    <property type="term" value="F:zinc ion binding"/>
    <property type="evidence" value="ECO:0007669"/>
    <property type="project" value="UniProtKB-KW"/>
</dbReference>
<protein>
    <submittedName>
        <fullName evidence="6">SAC3/GANP family protein</fullName>
    </submittedName>
</protein>
<organism evidence="6 7">
    <name type="scientific">Nitzschia inconspicua</name>
    <dbReference type="NCBI Taxonomy" id="303405"/>
    <lineage>
        <taxon>Eukaryota</taxon>
        <taxon>Sar</taxon>
        <taxon>Stramenopiles</taxon>
        <taxon>Ochrophyta</taxon>
        <taxon>Bacillariophyta</taxon>
        <taxon>Bacillariophyceae</taxon>
        <taxon>Bacillariophycidae</taxon>
        <taxon>Bacillariales</taxon>
        <taxon>Bacillariaceae</taxon>
        <taxon>Nitzschia</taxon>
    </lineage>
</organism>
<dbReference type="AlphaFoldDB" id="A0A9K3PJ95"/>
<dbReference type="EMBL" id="JAGRRH010000019">
    <property type="protein sequence ID" value="KAG7349797.1"/>
    <property type="molecule type" value="Genomic_DNA"/>
</dbReference>
<evidence type="ECO:0000256" key="3">
    <source>
        <dbReference type="ARBA" id="ARBA00022833"/>
    </source>
</evidence>
<dbReference type="OrthoDB" id="48402at2759"/>
<feature type="domain" description="C3H1-type" evidence="5">
    <location>
        <begin position="481"/>
        <end position="507"/>
    </location>
</feature>
<evidence type="ECO:0000256" key="1">
    <source>
        <dbReference type="ARBA" id="ARBA00022723"/>
    </source>
</evidence>
<keyword evidence="1 4" id="KW-0479">Metal-binding</keyword>
<dbReference type="InterPro" id="IPR041367">
    <property type="entry name" value="Znf-CCCH_4"/>
</dbReference>
<feature type="zinc finger region" description="C3H1-type" evidence="4">
    <location>
        <begin position="481"/>
        <end position="507"/>
    </location>
</feature>
<reference evidence="6" key="2">
    <citation type="submission" date="2021-04" db="EMBL/GenBank/DDBJ databases">
        <authorList>
            <person name="Podell S."/>
        </authorList>
    </citation>
    <scope>NUCLEOTIDE SEQUENCE</scope>
    <source>
        <strain evidence="6">Hildebrandi</strain>
    </source>
</reference>
<sequence>MTAASPYRFCSKEEVKERQELGQVSELEATVATCRLAQGQRILDPTLAVAKYRRSAAGMDPVAPPRSVATLMDTLDHLTNICSTFQASPQHPRLDNKSTNIHSMINFVTDRLRACQSDATRLMGCPEDESLPASWHAQAIRILIWLEFCTQRHVANDIETTSCLSDSLLPRTIHTMRSTAYDAYWSIREVDTLTKESTREEDYALDDEMLCYATTIRICAMSMQPEEESVHSSLETSWSGLLLEFQKRRRMTSSVSSQSTYSYPLWHQTLQVASKVSRHDYHTLLLRNKSSDTTFPILAKCILTSVLFSWQYRTMQRYNVSFAKEEVVSDMDQLLGIDKENWCVEYAQEFGGLPVSEIETTRGNESTIITVTMKQVSMHPLDAQRLQEQSSMVCIQRDQQRWAFGEQYDASETCGLAAPIIDSLLRTGSVFTKSVTTKTKIAVEQRPTGNSMSSLGKALLDIAPNRPTNHKAALTKNIQKKPMIAKCKFFAQGNCRFGDNCRFTHSS</sequence>
<gene>
    <name evidence="6" type="ORF">IV203_012394</name>
</gene>
<reference evidence="6" key="1">
    <citation type="journal article" date="2021" name="Sci. Rep.">
        <title>Diploid genomic architecture of Nitzschia inconspicua, an elite biomass production diatom.</title>
        <authorList>
            <person name="Oliver A."/>
            <person name="Podell S."/>
            <person name="Pinowska A."/>
            <person name="Traller J.C."/>
            <person name="Smith S.R."/>
            <person name="McClure R."/>
            <person name="Beliaev A."/>
            <person name="Bohutskyi P."/>
            <person name="Hill E.A."/>
            <person name="Rabines A."/>
            <person name="Zheng H."/>
            <person name="Allen L.Z."/>
            <person name="Kuo A."/>
            <person name="Grigoriev I.V."/>
            <person name="Allen A.E."/>
            <person name="Hazlebeck D."/>
            <person name="Allen E.E."/>
        </authorList>
    </citation>
    <scope>NUCLEOTIDE SEQUENCE</scope>
    <source>
        <strain evidence="6">Hildebrandi</strain>
    </source>
</reference>
<name>A0A9K3PJ95_9STRA</name>
<dbReference type="Pfam" id="PF18044">
    <property type="entry name" value="zf-CCCH_4"/>
    <property type="match status" value="1"/>
</dbReference>
<evidence type="ECO:0000256" key="2">
    <source>
        <dbReference type="ARBA" id="ARBA00022771"/>
    </source>
</evidence>
<keyword evidence="3 4" id="KW-0862">Zinc</keyword>
<evidence type="ECO:0000259" key="5">
    <source>
        <dbReference type="PROSITE" id="PS50103"/>
    </source>
</evidence>